<evidence type="ECO:0008006" key="2">
    <source>
        <dbReference type="Google" id="ProtNLM"/>
    </source>
</evidence>
<dbReference type="Gene3D" id="3.40.50.2000">
    <property type="entry name" value="Glycogen Phosphorylase B"/>
    <property type="match status" value="1"/>
</dbReference>
<name>A0A382VYC4_9ZZZZ</name>
<feature type="non-terminal residue" evidence="1">
    <location>
        <position position="88"/>
    </location>
</feature>
<organism evidence="1">
    <name type="scientific">marine metagenome</name>
    <dbReference type="NCBI Taxonomy" id="408172"/>
    <lineage>
        <taxon>unclassified sequences</taxon>
        <taxon>metagenomes</taxon>
        <taxon>ecological metagenomes</taxon>
    </lineage>
</organism>
<reference evidence="1" key="1">
    <citation type="submission" date="2018-05" db="EMBL/GenBank/DDBJ databases">
        <authorList>
            <person name="Lanie J.A."/>
            <person name="Ng W.-L."/>
            <person name="Kazmierczak K.M."/>
            <person name="Andrzejewski T.M."/>
            <person name="Davidsen T.M."/>
            <person name="Wayne K.J."/>
            <person name="Tettelin H."/>
            <person name="Glass J.I."/>
            <person name="Rusch D."/>
            <person name="Podicherti R."/>
            <person name="Tsui H.-C.T."/>
            <person name="Winkler M.E."/>
        </authorList>
    </citation>
    <scope>NUCLEOTIDE SEQUENCE</scope>
</reference>
<evidence type="ECO:0000313" key="1">
    <source>
        <dbReference type="EMBL" id="SVD51507.1"/>
    </source>
</evidence>
<sequence>MVSSTKKRRILCITGTRADYPRVKSVLKEINRRDSLHLDILVTGSHLLEDYGYSIQEILQDGFTVAGEVPMFEGEYNSPHGMAKAAAR</sequence>
<gene>
    <name evidence="1" type="ORF">METZ01_LOCUS404361</name>
</gene>
<dbReference type="AlphaFoldDB" id="A0A382VYC4"/>
<protein>
    <recommendedName>
        <fullName evidence="2">UDP-N-acetylglucosamine 2-epimerase domain-containing protein</fullName>
    </recommendedName>
</protein>
<accession>A0A382VYC4</accession>
<dbReference type="EMBL" id="UINC01155575">
    <property type="protein sequence ID" value="SVD51507.1"/>
    <property type="molecule type" value="Genomic_DNA"/>
</dbReference>
<dbReference type="SUPFAM" id="SSF53756">
    <property type="entry name" value="UDP-Glycosyltransferase/glycogen phosphorylase"/>
    <property type="match status" value="1"/>
</dbReference>
<proteinExistence type="predicted"/>